<dbReference type="AlphaFoldDB" id="A0AA96VNZ6"/>
<sequence>MKIYIADDKRLIVEPSWFDRFDYKGEIYVNEPKTKIQLKAKVAEEIEQDIRKTMAEVIARFQTLFEELPLEDIFNEKRKQVRESYDTEQAVADVIERWQK</sequence>
<reference evidence="1" key="1">
    <citation type="submission" date="2023-02" db="EMBL/GenBank/DDBJ databases">
        <title>Streptococcus sp. Genome Sequencing and Assembly.</title>
        <authorList>
            <person name="Shore S.M."/>
            <person name="Nicholson T.L."/>
        </authorList>
    </citation>
    <scope>NUCLEOTIDE SEQUENCE</scope>
    <source>
        <strain evidence="1">29887</strain>
    </source>
</reference>
<proteinExistence type="predicted"/>
<protein>
    <submittedName>
        <fullName evidence="1">Uncharacterized protein</fullName>
    </submittedName>
</protein>
<accession>A0AA96VNZ6</accession>
<name>A0AA96VNZ6_9STRE</name>
<evidence type="ECO:0000313" key="1">
    <source>
        <dbReference type="EMBL" id="WNY51503.1"/>
    </source>
</evidence>
<dbReference type="KEGG" id="sins:PW252_02245"/>
<gene>
    <name evidence="1" type="ORF">PW252_02245</name>
</gene>
<dbReference type="RefSeq" id="WP_248051641.1">
    <property type="nucleotide sequence ID" value="NZ_CP118735.1"/>
</dbReference>
<organism evidence="1">
    <name type="scientific">Streptococcus iners</name>
    <dbReference type="NCBI Taxonomy" id="3028084"/>
    <lineage>
        <taxon>Bacteria</taxon>
        <taxon>Bacillati</taxon>
        <taxon>Bacillota</taxon>
        <taxon>Bacilli</taxon>
        <taxon>Lactobacillales</taxon>
        <taxon>Streptococcaceae</taxon>
        <taxon>Streptococcus</taxon>
    </lineage>
</organism>
<dbReference type="EMBL" id="CP118735">
    <property type="protein sequence ID" value="WNY51503.1"/>
    <property type="molecule type" value="Genomic_DNA"/>
</dbReference>